<dbReference type="AlphaFoldDB" id="A0A6C0KWT1"/>
<sequence>MPPEIKIIRRGAKKQIDKAEKDGWRIIDVTSKGAYCKFSPFYPHGNIPVPGMDNVFSESVEGIWQGLKVFENYEYDTRKFRINNMKKIKRMASEWNGLILGFSYGTGQTILDYVSARKLIYVPSYTFVLDTYLQEALEELKSYPKIVLLDYDINEDIENTSSPLSHASLIKNRLLNQI</sequence>
<evidence type="ECO:0000313" key="1">
    <source>
        <dbReference type="EMBL" id="QHU21137.1"/>
    </source>
</evidence>
<dbReference type="EMBL" id="MN740980">
    <property type="protein sequence ID" value="QHU21137.1"/>
    <property type="molecule type" value="Genomic_DNA"/>
</dbReference>
<reference evidence="1" key="1">
    <citation type="journal article" date="2020" name="Nature">
        <title>Giant virus diversity and host interactions through global metagenomics.</title>
        <authorList>
            <person name="Schulz F."/>
            <person name="Roux S."/>
            <person name="Paez-Espino D."/>
            <person name="Jungbluth S."/>
            <person name="Walsh D.A."/>
            <person name="Denef V.J."/>
            <person name="McMahon K.D."/>
            <person name="Konstantinidis K.T."/>
            <person name="Eloe-Fadrosh E.A."/>
            <person name="Kyrpides N.C."/>
            <person name="Woyke T."/>
        </authorList>
    </citation>
    <scope>NUCLEOTIDE SEQUENCE</scope>
    <source>
        <strain evidence="1">GVMAG-S-3300013094-100</strain>
    </source>
</reference>
<dbReference type="Pfam" id="PF22075">
    <property type="entry name" value="DUF6939"/>
    <property type="match status" value="1"/>
</dbReference>
<name>A0A6C0KWT1_9ZZZZ</name>
<dbReference type="InterPro" id="IPR054219">
    <property type="entry name" value="DUF6939"/>
</dbReference>
<organism evidence="1">
    <name type="scientific">viral metagenome</name>
    <dbReference type="NCBI Taxonomy" id="1070528"/>
    <lineage>
        <taxon>unclassified sequences</taxon>
        <taxon>metagenomes</taxon>
        <taxon>organismal metagenomes</taxon>
    </lineage>
</organism>
<proteinExistence type="predicted"/>
<accession>A0A6C0KWT1</accession>
<protein>
    <submittedName>
        <fullName evidence="1">Uncharacterized protein</fullName>
    </submittedName>
</protein>